<keyword evidence="2" id="KW-1185">Reference proteome</keyword>
<dbReference type="EMBL" id="CAQI01000053">
    <property type="protein sequence ID" value="CCQ47658.1"/>
    <property type="molecule type" value="Genomic_DNA"/>
</dbReference>
<dbReference type="AlphaFoldDB" id="A0A024H6M9"/>
<dbReference type="STRING" id="861266.ARTSIC4J27_3651"/>
<dbReference type="OrthoDB" id="4942423at2"/>
<gene>
    <name evidence="1" type="ORF">ARTSIC4J27_3651</name>
</gene>
<dbReference type="RefSeq" id="WP_050056500.1">
    <property type="nucleotide sequence ID" value="NZ_CAQI01000053.1"/>
</dbReference>
<accession>A0A024H6M9</accession>
<sequence>MDRALNALVNLDVPADVVRIDVQGTLSQDSRPGLVQIVRRVRRMGIRSHIRVELSRAALVESAALAGLRLELNAIDASTLMGIHGAGVSLDLSPSDDEFPDEELLTVTDALSVLAFAEADSLPEPDAIEPAAASTGLDEGQSLELAGLGAWGGRALQEYSDEELLLASDTLFALLDNPGAFAGSDLLGRYEDIGREITRRQQDTLSPFPATEGQAAS</sequence>
<reference evidence="2" key="1">
    <citation type="journal article" date="2014" name="Genome Announc.">
        <title>Genome Sequence of Arthrobacter siccitolerans 4J27, a Xeroprotectant-Producing Desiccation-Tolerant Microorganism.</title>
        <authorList>
            <person name="Manzanera M."/>
            <person name="Santa-Cruz-Calvo L."/>
            <person name="Vilchez J.I."/>
            <person name="Garcia-Fontana C."/>
            <person name="Silva-Castro G.A."/>
            <person name="Calvo C."/>
            <person name="Gonzalez-Lopez J."/>
        </authorList>
    </citation>
    <scope>NUCLEOTIDE SEQUENCE [LARGE SCALE GENOMIC DNA]</scope>
    <source>
        <strain evidence="2">4J27</strain>
    </source>
</reference>
<dbReference type="Proteomes" id="UP000035722">
    <property type="component" value="Unassembled WGS sequence"/>
</dbReference>
<evidence type="ECO:0000313" key="1">
    <source>
        <dbReference type="EMBL" id="CCQ47658.1"/>
    </source>
</evidence>
<protein>
    <submittedName>
        <fullName evidence="1">Uncharacterized protein</fullName>
    </submittedName>
</protein>
<evidence type="ECO:0000313" key="2">
    <source>
        <dbReference type="Proteomes" id="UP000035722"/>
    </source>
</evidence>
<proteinExistence type="predicted"/>
<name>A0A024H6M9_9MICC</name>
<organism evidence="1 2">
    <name type="scientific">Pseudarthrobacter siccitolerans</name>
    <dbReference type="NCBI Taxonomy" id="861266"/>
    <lineage>
        <taxon>Bacteria</taxon>
        <taxon>Bacillati</taxon>
        <taxon>Actinomycetota</taxon>
        <taxon>Actinomycetes</taxon>
        <taxon>Micrococcales</taxon>
        <taxon>Micrococcaceae</taxon>
        <taxon>Pseudarthrobacter</taxon>
    </lineage>
</organism>
<comment type="caution">
    <text evidence="1">The sequence shown here is derived from an EMBL/GenBank/DDBJ whole genome shotgun (WGS) entry which is preliminary data.</text>
</comment>